<dbReference type="EMBL" id="VDFW01000002">
    <property type="protein sequence ID" value="TNC29261.1"/>
    <property type="molecule type" value="Genomic_DNA"/>
</dbReference>
<evidence type="ECO:0000256" key="1">
    <source>
        <dbReference type="ARBA" id="ARBA00004651"/>
    </source>
</evidence>
<proteinExistence type="predicted"/>
<keyword evidence="4 6" id="KW-1133">Transmembrane helix</keyword>
<comment type="subcellular location">
    <subcellularLocation>
        <location evidence="1">Cell membrane</location>
        <topology evidence="1">Multi-pass membrane protein</topology>
    </subcellularLocation>
</comment>
<gene>
    <name evidence="8" type="ORF">FG385_03280</name>
</gene>
<evidence type="ECO:0000256" key="5">
    <source>
        <dbReference type="ARBA" id="ARBA00023136"/>
    </source>
</evidence>
<dbReference type="PANTHER" id="PTHR36115:SF4">
    <property type="entry name" value="MEMBRANE PROTEIN"/>
    <property type="match status" value="1"/>
</dbReference>
<evidence type="ECO:0000313" key="9">
    <source>
        <dbReference type="Proteomes" id="UP000305546"/>
    </source>
</evidence>
<evidence type="ECO:0000256" key="4">
    <source>
        <dbReference type="ARBA" id="ARBA00022989"/>
    </source>
</evidence>
<dbReference type="AlphaFoldDB" id="A0A5C4MB94"/>
<evidence type="ECO:0000256" key="6">
    <source>
        <dbReference type="SAM" id="Phobius"/>
    </source>
</evidence>
<name>A0A5C4MB94_9PSEU</name>
<dbReference type="Pfam" id="PF06271">
    <property type="entry name" value="RDD"/>
    <property type="match status" value="1"/>
</dbReference>
<reference evidence="8 9" key="1">
    <citation type="submission" date="2019-06" db="EMBL/GenBank/DDBJ databases">
        <title>Amycolatopsis alkalitolerans sp. nov., isolated from Gastrodia elata Blume.</title>
        <authorList>
            <person name="Narsing Rao M.P."/>
            <person name="Li W.J."/>
        </authorList>
    </citation>
    <scope>NUCLEOTIDE SEQUENCE [LARGE SCALE GENOMIC DNA]</scope>
    <source>
        <strain evidence="8 9">SYSUP0005</strain>
    </source>
</reference>
<evidence type="ECO:0000256" key="3">
    <source>
        <dbReference type="ARBA" id="ARBA00022692"/>
    </source>
</evidence>
<protein>
    <submittedName>
        <fullName evidence="8">RDD family protein</fullName>
    </submittedName>
</protein>
<dbReference type="Proteomes" id="UP000305546">
    <property type="component" value="Unassembled WGS sequence"/>
</dbReference>
<accession>A0A5C4MB94</accession>
<organism evidence="8 9">
    <name type="scientific">Amycolatopsis alkalitolerans</name>
    <dbReference type="NCBI Taxonomy" id="2547244"/>
    <lineage>
        <taxon>Bacteria</taxon>
        <taxon>Bacillati</taxon>
        <taxon>Actinomycetota</taxon>
        <taxon>Actinomycetes</taxon>
        <taxon>Pseudonocardiales</taxon>
        <taxon>Pseudonocardiaceae</taxon>
        <taxon>Amycolatopsis</taxon>
    </lineage>
</organism>
<evidence type="ECO:0000313" key="8">
    <source>
        <dbReference type="EMBL" id="TNC29261.1"/>
    </source>
</evidence>
<dbReference type="InterPro" id="IPR051791">
    <property type="entry name" value="Pra-immunoreactive"/>
</dbReference>
<keyword evidence="9" id="KW-1185">Reference proteome</keyword>
<keyword evidence="2" id="KW-1003">Cell membrane</keyword>
<feature type="transmembrane region" description="Helical" evidence="6">
    <location>
        <begin position="91"/>
        <end position="111"/>
    </location>
</feature>
<feature type="domain" description="RDD" evidence="7">
    <location>
        <begin position="2"/>
        <end position="108"/>
    </location>
</feature>
<dbReference type="InterPro" id="IPR010432">
    <property type="entry name" value="RDD"/>
</dbReference>
<evidence type="ECO:0000256" key="2">
    <source>
        <dbReference type="ARBA" id="ARBA00022475"/>
    </source>
</evidence>
<sequence length="138" mass="14322">MVSRVLAAVVDLVVLALALGAGYLTVTGVVFAAAPARFAFPLPSQTVVEVTAAALAIAYLTGSWTATGRTIGDQALGLRVLSREGGSPHPLIALLRALCCLVFPIGLVLAAGPARRSLADLVLRTSVVYDWSPRSRLL</sequence>
<evidence type="ECO:0000259" key="7">
    <source>
        <dbReference type="Pfam" id="PF06271"/>
    </source>
</evidence>
<keyword evidence="3 6" id="KW-0812">Transmembrane</keyword>
<dbReference type="PANTHER" id="PTHR36115">
    <property type="entry name" value="PROLINE-RICH ANTIGEN HOMOLOG-RELATED"/>
    <property type="match status" value="1"/>
</dbReference>
<feature type="transmembrane region" description="Helical" evidence="6">
    <location>
        <begin position="12"/>
        <end position="34"/>
    </location>
</feature>
<comment type="caution">
    <text evidence="8">The sequence shown here is derived from an EMBL/GenBank/DDBJ whole genome shotgun (WGS) entry which is preliminary data.</text>
</comment>
<dbReference type="GO" id="GO:0005886">
    <property type="term" value="C:plasma membrane"/>
    <property type="evidence" value="ECO:0007669"/>
    <property type="project" value="UniProtKB-SubCell"/>
</dbReference>
<dbReference type="OrthoDB" id="5245023at2"/>
<keyword evidence="5 6" id="KW-0472">Membrane</keyword>